<dbReference type="RefSeq" id="WP_061899084.1">
    <property type="nucleotide sequence ID" value="NZ_CAXYEW010000056.1"/>
</dbReference>
<gene>
    <name evidence="1" type="ORF">ATY35_20765</name>
</gene>
<dbReference type="EMBL" id="LOBP01000027">
    <property type="protein sequence ID" value="KYN90706.1"/>
    <property type="molecule type" value="Genomic_DNA"/>
</dbReference>
<evidence type="ECO:0000313" key="1">
    <source>
        <dbReference type="EMBL" id="KYN90706.1"/>
    </source>
</evidence>
<keyword evidence="2" id="KW-1185">Reference proteome</keyword>
<reference evidence="1 2" key="1">
    <citation type="submission" date="2015-12" db="EMBL/GenBank/DDBJ databases">
        <authorList>
            <person name="Tarr C.L."/>
            <person name="Gladney L.M."/>
        </authorList>
    </citation>
    <scope>NUCLEOTIDE SEQUENCE [LARGE SCALE GENOMIC DNA]</scope>
    <source>
        <strain evidence="1 2">1048-83</strain>
    </source>
</reference>
<proteinExistence type="predicted"/>
<organism evidence="1 2">
    <name type="scientific">Vibrio cidicii</name>
    <dbReference type="NCBI Taxonomy" id="1763883"/>
    <lineage>
        <taxon>Bacteria</taxon>
        <taxon>Pseudomonadati</taxon>
        <taxon>Pseudomonadota</taxon>
        <taxon>Gammaproteobacteria</taxon>
        <taxon>Vibrionales</taxon>
        <taxon>Vibrionaceae</taxon>
        <taxon>Vibrio</taxon>
    </lineage>
</organism>
<sequence length="102" mass="11227">MIKVEYNLDGQSGELELSKLAGFESVENLLAVHGVERISNALANELLEEVLVVLKPEMSAVPQLSNSELNGERNLVTAQSQAQKFGFTKLLGHFEDKVIFVI</sequence>
<evidence type="ECO:0000313" key="2">
    <source>
        <dbReference type="Proteomes" id="UP000075609"/>
    </source>
</evidence>
<protein>
    <submittedName>
        <fullName evidence="1">Uncharacterized protein</fullName>
    </submittedName>
</protein>
<comment type="caution">
    <text evidence="1">The sequence shown here is derived from an EMBL/GenBank/DDBJ whole genome shotgun (WGS) entry which is preliminary data.</text>
</comment>
<dbReference type="Proteomes" id="UP000075609">
    <property type="component" value="Unassembled WGS sequence"/>
</dbReference>
<accession>A0ABR5W665</accession>
<name>A0ABR5W665_9VIBR</name>